<dbReference type="EMBL" id="NAJM01000001">
    <property type="protein sequence ID" value="RVX75913.1"/>
    <property type="molecule type" value="Genomic_DNA"/>
</dbReference>
<evidence type="ECO:0000313" key="7">
    <source>
        <dbReference type="Proteomes" id="UP000288859"/>
    </source>
</evidence>
<dbReference type="Gene3D" id="1.10.1040.10">
    <property type="entry name" value="N-(1-d-carboxylethyl)-l-norvaline Dehydrogenase, domain 2"/>
    <property type="match status" value="1"/>
</dbReference>
<dbReference type="SUPFAM" id="SSF48179">
    <property type="entry name" value="6-phosphogluconate dehydrogenase C-terminal domain-like"/>
    <property type="match status" value="1"/>
</dbReference>
<dbReference type="InterPro" id="IPR008927">
    <property type="entry name" value="6-PGluconate_DH-like_C_sf"/>
</dbReference>
<dbReference type="AlphaFoldDB" id="A0A438NJL5"/>
<evidence type="ECO:0000259" key="5">
    <source>
        <dbReference type="Pfam" id="PF14833"/>
    </source>
</evidence>
<dbReference type="InterPro" id="IPR015815">
    <property type="entry name" value="HIBADH-related"/>
</dbReference>
<dbReference type="PANTHER" id="PTHR22981">
    <property type="entry name" value="3-HYDROXYISOBUTYRATE DEHYDROGENASE-RELATED"/>
    <property type="match status" value="1"/>
</dbReference>
<evidence type="ECO:0000259" key="4">
    <source>
        <dbReference type="Pfam" id="PF03446"/>
    </source>
</evidence>
<dbReference type="Pfam" id="PF14833">
    <property type="entry name" value="NAD_binding_11"/>
    <property type="match status" value="1"/>
</dbReference>
<evidence type="ECO:0000256" key="1">
    <source>
        <dbReference type="ARBA" id="ARBA00023002"/>
    </source>
</evidence>
<proteinExistence type="predicted"/>
<dbReference type="VEuPathDB" id="FungiDB:PV10_01713"/>
<dbReference type="OrthoDB" id="21615at2759"/>
<feature type="active site" evidence="3">
    <location>
        <position position="190"/>
    </location>
</feature>
<organism evidence="6 7">
    <name type="scientific">Exophiala mesophila</name>
    <name type="common">Black yeast-like fungus</name>
    <dbReference type="NCBI Taxonomy" id="212818"/>
    <lineage>
        <taxon>Eukaryota</taxon>
        <taxon>Fungi</taxon>
        <taxon>Dikarya</taxon>
        <taxon>Ascomycota</taxon>
        <taxon>Pezizomycotina</taxon>
        <taxon>Eurotiomycetes</taxon>
        <taxon>Chaetothyriomycetidae</taxon>
        <taxon>Chaetothyriales</taxon>
        <taxon>Herpotrichiellaceae</taxon>
        <taxon>Exophiala</taxon>
    </lineage>
</organism>
<keyword evidence="2" id="KW-0520">NAD</keyword>
<gene>
    <name evidence="6" type="ORF">B0A52_00270</name>
</gene>
<comment type="caution">
    <text evidence="6">The sequence shown here is derived from an EMBL/GenBank/DDBJ whole genome shotgun (WGS) entry which is preliminary data.</text>
</comment>
<dbReference type="InterPro" id="IPR036291">
    <property type="entry name" value="NAD(P)-bd_dom_sf"/>
</dbReference>
<feature type="domain" description="3-hydroxyisobutyrate dehydrogenase-like NAD-binding" evidence="5">
    <location>
        <begin position="184"/>
        <end position="294"/>
    </location>
</feature>
<dbReference type="InterPro" id="IPR013328">
    <property type="entry name" value="6PGD_dom2"/>
</dbReference>
<dbReference type="GO" id="GO:0050661">
    <property type="term" value="F:NADP binding"/>
    <property type="evidence" value="ECO:0007669"/>
    <property type="project" value="InterPro"/>
</dbReference>
<evidence type="ECO:0000256" key="3">
    <source>
        <dbReference type="PIRSR" id="PIRSR000103-1"/>
    </source>
</evidence>
<dbReference type="Pfam" id="PF03446">
    <property type="entry name" value="NAD_binding_2"/>
    <property type="match status" value="1"/>
</dbReference>
<protein>
    <recommendedName>
        <fullName evidence="8">3-hydroxyisobutyrate dehydrogenase</fullName>
    </recommendedName>
</protein>
<dbReference type="GO" id="GO:0051287">
    <property type="term" value="F:NAD binding"/>
    <property type="evidence" value="ECO:0007669"/>
    <property type="project" value="InterPro"/>
</dbReference>
<evidence type="ECO:0000313" key="6">
    <source>
        <dbReference type="EMBL" id="RVX75913.1"/>
    </source>
</evidence>
<reference evidence="6 7" key="1">
    <citation type="submission" date="2017-03" db="EMBL/GenBank/DDBJ databases">
        <title>Genomes of endolithic fungi from Antarctica.</title>
        <authorList>
            <person name="Coleine C."/>
            <person name="Masonjones S."/>
            <person name="Stajich J.E."/>
        </authorList>
    </citation>
    <scope>NUCLEOTIDE SEQUENCE [LARGE SCALE GENOMIC DNA]</scope>
    <source>
        <strain evidence="6 7">CCFEE 6314</strain>
    </source>
</reference>
<dbReference type="Gene3D" id="3.40.50.720">
    <property type="entry name" value="NAD(P)-binding Rossmann-like Domain"/>
    <property type="match status" value="1"/>
</dbReference>
<dbReference type="PIRSF" id="PIRSF000103">
    <property type="entry name" value="HIBADH"/>
    <property type="match status" value="1"/>
</dbReference>
<evidence type="ECO:0000256" key="2">
    <source>
        <dbReference type="ARBA" id="ARBA00023027"/>
    </source>
</evidence>
<dbReference type="PANTHER" id="PTHR22981:SF81">
    <property type="entry name" value="DEHYDROGENASE, PUTATIVE-RELATED"/>
    <property type="match status" value="1"/>
</dbReference>
<keyword evidence="1" id="KW-0560">Oxidoreductase</keyword>
<dbReference type="GO" id="GO:0006574">
    <property type="term" value="P:L-valine catabolic process"/>
    <property type="evidence" value="ECO:0007669"/>
    <property type="project" value="TreeGrafter"/>
</dbReference>
<dbReference type="GO" id="GO:0008442">
    <property type="term" value="F:3-hydroxyisobutyrate dehydrogenase activity"/>
    <property type="evidence" value="ECO:0007669"/>
    <property type="project" value="TreeGrafter"/>
</dbReference>
<dbReference type="InterPro" id="IPR002204">
    <property type="entry name" value="3-OH-isobutyrate_DH-rel_CS"/>
</dbReference>
<dbReference type="InterPro" id="IPR006115">
    <property type="entry name" value="6PGDH_NADP-bd"/>
</dbReference>
<dbReference type="InterPro" id="IPR029154">
    <property type="entry name" value="HIBADH-like_NADP-bd"/>
</dbReference>
<sequence>MATSIGFIGLGNMGYRMAGNVRTKMDPTSTLHILDIDKSICDRFINEYGSFGSIKIGNSAKDIAQSSSTIISMLPMDKHVSSVYLDPVNGIIAAGPDPDRLALECSTISVPTAQAVGKEIMDAGVAHYVDTPVSGGIMGAGAGTLSFFCGFPGPADRDDLTQRIKSILDYMGASERINFCGKLGNGLVSKIVNNYIGLSNLVIASEGLSFGLRHGVDIQTLQQCIKGSSGDSWILNNASPAPGAIPKSPATNGFRPGFTNALCIKDLTLGVEAAKEVGIPTKMGELAIARYKQSQDDPRTSGLDCSSIWLHINDQVDAFANSQPNGH</sequence>
<dbReference type="Proteomes" id="UP000288859">
    <property type="component" value="Unassembled WGS sequence"/>
</dbReference>
<dbReference type="SUPFAM" id="SSF51735">
    <property type="entry name" value="NAD(P)-binding Rossmann-fold domains"/>
    <property type="match status" value="1"/>
</dbReference>
<evidence type="ECO:0008006" key="8">
    <source>
        <dbReference type="Google" id="ProtNLM"/>
    </source>
</evidence>
<feature type="domain" description="6-phosphogluconate dehydrogenase NADP-binding" evidence="4">
    <location>
        <begin position="4"/>
        <end position="173"/>
    </location>
</feature>
<dbReference type="PROSITE" id="PS00895">
    <property type="entry name" value="3_HYDROXYISOBUT_DH"/>
    <property type="match status" value="1"/>
</dbReference>
<dbReference type="GO" id="GO:0005739">
    <property type="term" value="C:mitochondrion"/>
    <property type="evidence" value="ECO:0007669"/>
    <property type="project" value="TreeGrafter"/>
</dbReference>
<accession>A0A438NJL5</accession>
<name>A0A438NJL5_EXOME</name>